<keyword evidence="1" id="KW-0337">GPI-anchor biosynthesis</keyword>
<comment type="function">
    <text evidence="1">Ethanolamine phosphate transferase involved in glycosylphosphatidylinositol-anchor biosynthesis. Transfers ethanolamine phosphate to the first alpha-1,4-linked mannose of the glycosylphosphatidylinositol precursor of GPI-anchor.</text>
</comment>
<feature type="transmembrane region" description="Helical" evidence="1">
    <location>
        <begin position="300"/>
        <end position="324"/>
    </location>
</feature>
<dbReference type="PANTHER" id="PTHR12250:SF0">
    <property type="entry name" value="GPI ETHANOLAMINE PHOSPHATE TRANSFERASE 1"/>
    <property type="match status" value="1"/>
</dbReference>
<comment type="pathway">
    <text evidence="1">Glycolipid biosynthesis; glycosylphosphatidylinositol-anchor biosynthesis.</text>
</comment>
<feature type="transmembrane region" description="Helical" evidence="1">
    <location>
        <begin position="330"/>
        <end position="350"/>
    </location>
</feature>
<keyword evidence="1" id="KW-0812">Transmembrane</keyword>
<evidence type="ECO:0000313" key="3">
    <source>
        <dbReference type="EMBL" id="WAR12813.1"/>
    </source>
</evidence>
<keyword evidence="1" id="KW-0256">Endoplasmic reticulum</keyword>
<reference evidence="3" key="1">
    <citation type="submission" date="2022-11" db="EMBL/GenBank/DDBJ databases">
        <title>Centuries of genome instability and evolution in soft-shell clam transmissible cancer (bioRxiv).</title>
        <authorList>
            <person name="Hart S.F.M."/>
            <person name="Yonemitsu M.A."/>
            <person name="Giersch R.M."/>
            <person name="Beal B.F."/>
            <person name="Arriagada G."/>
            <person name="Davis B.W."/>
            <person name="Ostrander E.A."/>
            <person name="Goff S.P."/>
            <person name="Metzger M.J."/>
        </authorList>
    </citation>
    <scope>NUCLEOTIDE SEQUENCE</scope>
    <source>
        <strain evidence="3">MELC-2E11</strain>
        <tissue evidence="3">Siphon/mantle</tissue>
    </source>
</reference>
<comment type="similarity">
    <text evidence="1">Belongs to the PIGG/PIGN/PIGO family. PIGN subfamily.</text>
</comment>
<accession>A0ABY7ES70</accession>
<feature type="transmembrane region" description="Helical" evidence="1">
    <location>
        <begin position="256"/>
        <end position="279"/>
    </location>
</feature>
<evidence type="ECO:0000259" key="2">
    <source>
        <dbReference type="Pfam" id="PF04987"/>
    </source>
</evidence>
<feature type="transmembrane region" description="Helical" evidence="1">
    <location>
        <begin position="188"/>
        <end position="210"/>
    </location>
</feature>
<dbReference type="PANTHER" id="PTHR12250">
    <property type="entry name" value="PHOSPHATIDYLINOSITOL GLYCAN, CLASS N"/>
    <property type="match status" value="1"/>
</dbReference>
<proteinExistence type="inferred from homology"/>
<organism evidence="3 4">
    <name type="scientific">Mya arenaria</name>
    <name type="common">Soft-shell clam</name>
    <dbReference type="NCBI Taxonomy" id="6604"/>
    <lineage>
        <taxon>Eukaryota</taxon>
        <taxon>Metazoa</taxon>
        <taxon>Spiralia</taxon>
        <taxon>Lophotrochozoa</taxon>
        <taxon>Mollusca</taxon>
        <taxon>Bivalvia</taxon>
        <taxon>Autobranchia</taxon>
        <taxon>Heteroconchia</taxon>
        <taxon>Euheterodonta</taxon>
        <taxon>Imparidentia</taxon>
        <taxon>Neoheterodontei</taxon>
        <taxon>Myida</taxon>
        <taxon>Myoidea</taxon>
        <taxon>Myidae</taxon>
        <taxon>Mya</taxon>
    </lineage>
</organism>
<keyword evidence="1" id="KW-0472">Membrane</keyword>
<keyword evidence="1" id="KW-1133">Transmembrane helix</keyword>
<dbReference type="Proteomes" id="UP001164746">
    <property type="component" value="Chromosome 8"/>
</dbReference>
<gene>
    <name evidence="3" type="ORF">MAR_026993</name>
</gene>
<name>A0ABY7ES70_MYAAR</name>
<dbReference type="InterPro" id="IPR017852">
    <property type="entry name" value="GPI_EtnP_transferase_1_C"/>
</dbReference>
<keyword evidence="4" id="KW-1185">Reference proteome</keyword>
<dbReference type="EC" id="2.-.-.-" evidence="1"/>
<evidence type="ECO:0000313" key="4">
    <source>
        <dbReference type="Proteomes" id="UP001164746"/>
    </source>
</evidence>
<evidence type="ECO:0000256" key="1">
    <source>
        <dbReference type="RuleBase" id="RU367138"/>
    </source>
</evidence>
<dbReference type="EMBL" id="CP111019">
    <property type="protein sequence ID" value="WAR12813.1"/>
    <property type="molecule type" value="Genomic_DNA"/>
</dbReference>
<dbReference type="InterPro" id="IPR007070">
    <property type="entry name" value="GPI_EtnP_transferase_1"/>
</dbReference>
<dbReference type="Pfam" id="PF04987">
    <property type="entry name" value="PigN"/>
    <property type="match status" value="1"/>
</dbReference>
<feature type="domain" description="GPI ethanolamine phosphate transferase 1 C-terminal" evidence="2">
    <location>
        <begin position="304"/>
        <end position="355"/>
    </location>
</feature>
<protein>
    <recommendedName>
        <fullName evidence="1">GPI ethanolamine phosphate transferase 1</fullName>
        <ecNumber evidence="1">2.-.-.-</ecNumber>
    </recommendedName>
</protein>
<keyword evidence="1" id="KW-0808">Transferase</keyword>
<comment type="subcellular location">
    <subcellularLocation>
        <location evidence="1">Endoplasmic reticulum membrane</location>
        <topology evidence="1">Multi-pass membrane protein</topology>
    </subcellularLocation>
</comment>
<sequence length="367" mass="40191">MGGGEDPVVGNDGSTTRVVAVIQECNLVWELSRGSLHPVDYPRSARRTVFGERAAHIQSGTQRRSCKGWTKKYNNQCALTDTQNTNTILSMIEKSGSWGVSHTRVPTESRPGHVALIAGFYEDVSAVAKGATGDHVFTKCYPAHFEDFARGDSSGLDTWVFDEFQEFMRDSMKDPDMTARLNKDKGDIASLMAALIGVNFPMNSVGVLPYQYLDASSGDLAEIMYANTRQLLEQYKCKRVLWIPGLDGLHAHAGPVAGLVILLLAGGAIVILIGVISGFRSKSSSSDVKPARKKEDDSSMLPYVQIVIPFILVTCTLRAVHVISCVPVDGLFLIIMLMSDCMALHFFFLVQDYGSWLDIGTSISHYI</sequence>
<comment type="caution">
    <text evidence="1">Lacks conserved residue(s) required for the propagation of feature annotation.</text>
</comment>